<accession>A0ABP9WH91</accession>
<dbReference type="EMBL" id="BAABRR010000007">
    <property type="protein sequence ID" value="GAA5519207.1"/>
    <property type="molecule type" value="Genomic_DNA"/>
</dbReference>
<dbReference type="Proteomes" id="UP001426770">
    <property type="component" value="Unassembled WGS sequence"/>
</dbReference>
<keyword evidence="2" id="KW-0472">Membrane</keyword>
<gene>
    <name evidence="3" type="ORF">Lsed01_01645</name>
</gene>
<protein>
    <submittedName>
        <fullName evidence="3">Uncharacterized protein</fullName>
    </submittedName>
</protein>
<reference evidence="3 4" key="1">
    <citation type="submission" date="2024-02" db="EMBL/GenBank/DDBJ databases">
        <title>Lysinimicrobium sediminis NBRC 112286.</title>
        <authorList>
            <person name="Ichikawa N."/>
            <person name="Katano-Makiyama Y."/>
            <person name="Hidaka K."/>
        </authorList>
    </citation>
    <scope>NUCLEOTIDE SEQUENCE [LARGE SCALE GENOMIC DNA]</scope>
    <source>
        <strain evidence="3 4">NBRC 112286</strain>
    </source>
</reference>
<feature type="transmembrane region" description="Helical" evidence="2">
    <location>
        <begin position="41"/>
        <end position="62"/>
    </location>
</feature>
<evidence type="ECO:0000313" key="3">
    <source>
        <dbReference type="EMBL" id="GAA5519207.1"/>
    </source>
</evidence>
<evidence type="ECO:0000256" key="2">
    <source>
        <dbReference type="SAM" id="Phobius"/>
    </source>
</evidence>
<dbReference type="RefSeq" id="WP_345379551.1">
    <property type="nucleotide sequence ID" value="NZ_BAABRR010000007.1"/>
</dbReference>
<name>A0ABP9WH91_9MICO</name>
<proteinExistence type="predicted"/>
<keyword evidence="2" id="KW-0812">Transmembrane</keyword>
<evidence type="ECO:0000313" key="4">
    <source>
        <dbReference type="Proteomes" id="UP001426770"/>
    </source>
</evidence>
<evidence type="ECO:0000256" key="1">
    <source>
        <dbReference type="SAM" id="MobiDB-lite"/>
    </source>
</evidence>
<comment type="caution">
    <text evidence="3">The sequence shown here is derived from an EMBL/GenBank/DDBJ whole genome shotgun (WGS) entry which is preliminary data.</text>
</comment>
<keyword evidence="2" id="KW-1133">Transmembrane helix</keyword>
<feature type="region of interest" description="Disordered" evidence="1">
    <location>
        <begin position="1"/>
        <end position="33"/>
    </location>
</feature>
<organism evidence="3 4">
    <name type="scientific">Demequina sediminis</name>
    <dbReference type="NCBI Taxonomy" id="1930058"/>
    <lineage>
        <taxon>Bacteria</taxon>
        <taxon>Bacillati</taxon>
        <taxon>Actinomycetota</taxon>
        <taxon>Actinomycetes</taxon>
        <taxon>Micrococcales</taxon>
        <taxon>Demequinaceae</taxon>
        <taxon>Demequina</taxon>
    </lineage>
</organism>
<sequence>MYPGVYPAAHQGATPTKDPVIGGLTPGGDTSEPASNHPRLWVIWVSMAAVAAAAVVAYLLMFAPAGDDSAARAAAAEQGILVVDEPGIRVTEIEGGFRVTREIEGDGVVLTSFYDILTASGPLATGDDAGDWDAISLTGATAYLERGDLPRLHVEAGSHLWTVERGLQDVTVVEPRRDTWPDFATIVSFDPSA</sequence>
<keyword evidence="4" id="KW-1185">Reference proteome</keyword>